<feature type="region of interest" description="Disordered" evidence="1">
    <location>
        <begin position="36"/>
        <end position="63"/>
    </location>
</feature>
<evidence type="ECO:0008006" key="4">
    <source>
        <dbReference type="Google" id="ProtNLM"/>
    </source>
</evidence>
<feature type="region of interest" description="Disordered" evidence="1">
    <location>
        <begin position="238"/>
        <end position="272"/>
    </location>
</feature>
<organism evidence="2 3">
    <name type="scientific">Electrophorus electricus</name>
    <name type="common">Electric eel</name>
    <name type="synonym">Gymnotus electricus</name>
    <dbReference type="NCBI Taxonomy" id="8005"/>
    <lineage>
        <taxon>Eukaryota</taxon>
        <taxon>Metazoa</taxon>
        <taxon>Chordata</taxon>
        <taxon>Craniata</taxon>
        <taxon>Vertebrata</taxon>
        <taxon>Euteleostomi</taxon>
        <taxon>Actinopterygii</taxon>
        <taxon>Neopterygii</taxon>
        <taxon>Teleostei</taxon>
        <taxon>Ostariophysi</taxon>
        <taxon>Gymnotiformes</taxon>
        <taxon>Gymnotoidei</taxon>
        <taxon>Gymnotidae</taxon>
        <taxon>Electrophorus</taxon>
    </lineage>
</organism>
<reference evidence="2" key="4">
    <citation type="submission" date="2025-08" db="UniProtKB">
        <authorList>
            <consortium name="Ensembl"/>
        </authorList>
    </citation>
    <scope>IDENTIFICATION</scope>
</reference>
<reference evidence="3" key="2">
    <citation type="journal article" date="2017" name="Sci. Adv.">
        <title>A tail of two voltages: Proteomic comparison of the three electric organs of the electric eel.</title>
        <authorList>
            <person name="Traeger L.L."/>
            <person name="Sabat G."/>
            <person name="Barrett-Wilt G.A."/>
            <person name="Wells G.B."/>
            <person name="Sussman M.R."/>
        </authorList>
    </citation>
    <scope>NUCLEOTIDE SEQUENCE [LARGE SCALE GENOMIC DNA]</scope>
</reference>
<feature type="region of interest" description="Disordered" evidence="1">
    <location>
        <begin position="472"/>
        <end position="555"/>
    </location>
</feature>
<feature type="region of interest" description="Disordered" evidence="1">
    <location>
        <begin position="752"/>
        <end position="782"/>
    </location>
</feature>
<feature type="compositionally biased region" description="Low complexity" evidence="1">
    <location>
        <begin position="625"/>
        <end position="645"/>
    </location>
</feature>
<gene>
    <name evidence="2" type="primary">mlip</name>
</gene>
<feature type="region of interest" description="Disordered" evidence="1">
    <location>
        <begin position="597"/>
        <end position="655"/>
    </location>
</feature>
<dbReference type="RefSeq" id="XP_026879216.2">
    <property type="nucleotide sequence ID" value="XM_027023415.2"/>
</dbReference>
<feature type="compositionally biased region" description="Polar residues" evidence="1">
    <location>
        <begin position="752"/>
        <end position="762"/>
    </location>
</feature>
<evidence type="ECO:0000313" key="2">
    <source>
        <dbReference type="Ensembl" id="ENSEEEP00000017068.2"/>
    </source>
</evidence>
<dbReference type="Ensembl" id="ENSEEET00000017263.2">
    <property type="protein sequence ID" value="ENSEEEP00000017068.2"/>
    <property type="gene ID" value="ENSEEEG00000008466.2"/>
</dbReference>
<protein>
    <recommendedName>
        <fullName evidence="4">Muscular LMNA-interacting protein</fullName>
    </recommendedName>
</protein>
<dbReference type="GeneID" id="113585729"/>
<accession>A0A4W4EY06</accession>
<dbReference type="GeneTree" id="ENSGT00390000015862"/>
<reference evidence="2" key="3">
    <citation type="submission" date="2020-05" db="EMBL/GenBank/DDBJ databases">
        <title>Electrophorus electricus (electric eel) genome, fEleEle1, primary haplotype.</title>
        <authorList>
            <person name="Myers G."/>
            <person name="Meyer A."/>
            <person name="Fedrigo O."/>
            <person name="Formenti G."/>
            <person name="Rhie A."/>
            <person name="Tracey A."/>
            <person name="Sims Y."/>
            <person name="Jarvis E.D."/>
        </authorList>
    </citation>
    <scope>NUCLEOTIDE SEQUENCE [LARGE SCALE GENOMIC DNA]</scope>
</reference>
<dbReference type="OMA" id="NMEVFEV"/>
<evidence type="ECO:0000256" key="1">
    <source>
        <dbReference type="SAM" id="MobiDB-lite"/>
    </source>
</evidence>
<feature type="compositionally biased region" description="Polar residues" evidence="1">
    <location>
        <begin position="528"/>
        <end position="553"/>
    </location>
</feature>
<feature type="compositionally biased region" description="Polar residues" evidence="1">
    <location>
        <begin position="238"/>
        <end position="257"/>
    </location>
</feature>
<dbReference type="Pfam" id="PF15274">
    <property type="entry name" value="MLIP"/>
    <property type="match status" value="1"/>
</dbReference>
<dbReference type="PANTHER" id="PTHR31514">
    <property type="entry name" value="MUSCULAR LMNA-INTERACTING PROTEIN MLIP"/>
    <property type="match status" value="1"/>
</dbReference>
<dbReference type="KEGG" id="eee:113585729"/>
<dbReference type="InterPro" id="IPR029331">
    <property type="entry name" value="MLIP"/>
</dbReference>
<dbReference type="RefSeq" id="XP_026879207.2">
    <property type="nucleotide sequence ID" value="XM_027023406.2"/>
</dbReference>
<proteinExistence type="predicted"/>
<dbReference type="Proteomes" id="UP000314983">
    <property type="component" value="Chromosome 11"/>
</dbReference>
<dbReference type="AlphaFoldDB" id="A0A4W4EY06"/>
<reference evidence="2" key="5">
    <citation type="submission" date="2025-09" db="UniProtKB">
        <authorList>
            <consortium name="Ensembl"/>
        </authorList>
    </citation>
    <scope>IDENTIFICATION</scope>
</reference>
<name>A0A4W4EY06_ELEEL</name>
<dbReference type="PANTHER" id="PTHR31514:SF1">
    <property type="entry name" value="MUSCULAR LMNA-INTERACTING PROTEIN"/>
    <property type="match status" value="1"/>
</dbReference>
<reference evidence="3" key="1">
    <citation type="journal article" date="2014" name="Science">
        <title>Nonhuman genetics. Genomic basis for the convergent evolution of electric organs.</title>
        <authorList>
            <person name="Gallant J.R."/>
            <person name="Traeger L.L."/>
            <person name="Volkening J.D."/>
            <person name="Moffett H."/>
            <person name="Chen P.H."/>
            <person name="Novina C.D."/>
            <person name="Phillips G.N.Jr."/>
            <person name="Anand R."/>
            <person name="Wells G.B."/>
            <person name="Pinch M."/>
            <person name="Guth R."/>
            <person name="Unguez G.A."/>
            <person name="Albert J.S."/>
            <person name="Zakon H.H."/>
            <person name="Samanta M.P."/>
            <person name="Sussman M.R."/>
        </authorList>
    </citation>
    <scope>NUCLEOTIDE SEQUENCE [LARGE SCALE GENOMIC DNA]</scope>
</reference>
<sequence length="817" mass="87916">MASEQPSGALGKVSTVFATKLKSFTFLPVRKKLPTEGKVITTGENDSSRDTTLGDPVGSERSMAEEHGVYKAKIVFVRDSEDVEPKMMSKHSQTQLKPTDKSALSLSPAPAMDHAEIGCIGPKPSPVTTETSHNKHPGISQLGCHNSEVNSRLFLNSMSQREEGVLSPASSVDLFTSPTSSKESLLSEGWEQPSSWSTLQMLSPTSSPVPFSSPCSPVRSGTFTPSVLRLKRHALASGSSLAQMPNSSSRTLCSDSQAPLPRPPSACARHRPPPTQLSLLTAILRKGRLPVLSAALHRPYTPCWPITPASMSSCVACSAASTVTPMEGSLAKPCDFSNMGCNESTHSAKPKFISDTVSMPPKIHNNVGISTKPVEALDSTESNTFDSPAITIRVISSAQCASSLNVPSSSPYQPREVHKDTCVPMDASSFIFSSFCKARSLSPKSSHLSHFSSENQVPTPVSCDHSVLLHSDHSKEPQDSFSSDPGRGPTSIGSTLNTNYTKPSHAPSSTFKHEQMPHDASPTPGLKHNQTSQDTPASTVPKHTNNSSRSHSPNFKKVSTEIEQVCLVSPAFGLSPSHRAPGLTHLAYTPPVSPVCPLPRPSSRSPTSDHCTLSPSPAVPSHQFSPSPSYSFCSSPSPSLRASTPDCTDRDSKSRKPYKIKSTYKALAAIPTNTLLLEQQAIDDEVEMNEASLESSDSFAWEDPHSQMCTPAQLRQQSAELYAVIDEVLEDTNQTCQSGPANKLIVISSASETPRKLTSPSPRSLGRETKYASFPCQSPGPTERIMTKPGVIRPVTVTARLFDDKVEEYFPNPFQRY</sequence>
<feature type="compositionally biased region" description="Polar residues" evidence="1">
    <location>
        <begin position="491"/>
        <end position="510"/>
    </location>
</feature>
<keyword evidence="3" id="KW-1185">Reference proteome</keyword>
<dbReference type="RefSeq" id="XP_026879225.2">
    <property type="nucleotide sequence ID" value="XM_027023424.2"/>
</dbReference>
<evidence type="ECO:0000313" key="3">
    <source>
        <dbReference type="Proteomes" id="UP000314983"/>
    </source>
</evidence>
<dbReference type="CTD" id="90523"/>